<feature type="region of interest" description="Disordered" evidence="1">
    <location>
        <begin position="179"/>
        <end position="233"/>
    </location>
</feature>
<gene>
    <name evidence="2" type="ORF">L227DRAFT_465450</name>
</gene>
<name>A0A5C2S443_9APHY</name>
<dbReference type="InterPro" id="IPR012337">
    <property type="entry name" value="RNaseH-like_sf"/>
</dbReference>
<sequence>FVSTADLMFGPITWLKGQNGGKTKNIRWTAFQLDKSNWDKIKLCANILADANRYHQVCSSTRMPTLWLVIPAMEALSSCWEKKAADNKYALFHDVLRAGLEKLLKYYKLLDKADAFILALFLHPYFKLRYIEEQWGGEFEYNENVAAGVPNPQNWQKFVHEVVEKNVKKYWDMALKEAGTNSAPERPADAVPSDVHAAAAPMDSDSEDEYDRARQQRLKEGKAAVDGWKAELQ</sequence>
<accession>A0A5C2S443</accession>
<dbReference type="AlphaFoldDB" id="A0A5C2S443"/>
<feature type="non-terminal residue" evidence="2">
    <location>
        <position position="1"/>
    </location>
</feature>
<feature type="non-terminal residue" evidence="2">
    <location>
        <position position="233"/>
    </location>
</feature>
<proteinExistence type="predicted"/>
<evidence type="ECO:0000313" key="3">
    <source>
        <dbReference type="Proteomes" id="UP000313359"/>
    </source>
</evidence>
<dbReference type="EMBL" id="ML122279">
    <property type="protein sequence ID" value="RPD57654.1"/>
    <property type="molecule type" value="Genomic_DNA"/>
</dbReference>
<organism evidence="2 3">
    <name type="scientific">Lentinus tigrinus ALCF2SS1-6</name>
    <dbReference type="NCBI Taxonomy" id="1328759"/>
    <lineage>
        <taxon>Eukaryota</taxon>
        <taxon>Fungi</taxon>
        <taxon>Dikarya</taxon>
        <taxon>Basidiomycota</taxon>
        <taxon>Agaricomycotina</taxon>
        <taxon>Agaricomycetes</taxon>
        <taxon>Polyporales</taxon>
        <taxon>Polyporaceae</taxon>
        <taxon>Lentinus</taxon>
    </lineage>
</organism>
<keyword evidence="3" id="KW-1185">Reference proteome</keyword>
<reference evidence="2" key="1">
    <citation type="journal article" date="2018" name="Genome Biol. Evol.">
        <title>Genomics and development of Lentinus tigrinus, a white-rot wood-decaying mushroom with dimorphic fruiting bodies.</title>
        <authorList>
            <person name="Wu B."/>
            <person name="Xu Z."/>
            <person name="Knudson A."/>
            <person name="Carlson A."/>
            <person name="Chen N."/>
            <person name="Kovaka S."/>
            <person name="LaButti K."/>
            <person name="Lipzen A."/>
            <person name="Pennachio C."/>
            <person name="Riley R."/>
            <person name="Schakwitz W."/>
            <person name="Umezawa K."/>
            <person name="Ohm R.A."/>
            <person name="Grigoriev I.V."/>
            <person name="Nagy L.G."/>
            <person name="Gibbons J."/>
            <person name="Hibbett D."/>
        </authorList>
    </citation>
    <scope>NUCLEOTIDE SEQUENCE [LARGE SCALE GENOMIC DNA]</scope>
    <source>
        <strain evidence="2">ALCF2SS1-6</strain>
    </source>
</reference>
<feature type="compositionally biased region" description="Basic and acidic residues" evidence="1">
    <location>
        <begin position="211"/>
        <end position="233"/>
    </location>
</feature>
<dbReference type="OrthoDB" id="2751170at2759"/>
<protein>
    <submittedName>
        <fullName evidence="2">Uncharacterized protein</fullName>
    </submittedName>
</protein>
<dbReference type="Proteomes" id="UP000313359">
    <property type="component" value="Unassembled WGS sequence"/>
</dbReference>
<evidence type="ECO:0000256" key="1">
    <source>
        <dbReference type="SAM" id="MobiDB-lite"/>
    </source>
</evidence>
<evidence type="ECO:0000313" key="2">
    <source>
        <dbReference type="EMBL" id="RPD57654.1"/>
    </source>
</evidence>
<dbReference type="SUPFAM" id="SSF53098">
    <property type="entry name" value="Ribonuclease H-like"/>
    <property type="match status" value="1"/>
</dbReference>